<protein>
    <recommendedName>
        <fullName evidence="1">Transposase IS204/IS1001/IS1096/IS1165 DDE domain-containing protein</fullName>
    </recommendedName>
</protein>
<dbReference type="Proteomes" id="UP000469949">
    <property type="component" value="Unassembled WGS sequence"/>
</dbReference>
<organism evidence="2 3">
    <name type="scientific">Methylorubrum populi</name>
    <dbReference type="NCBI Taxonomy" id="223967"/>
    <lineage>
        <taxon>Bacteria</taxon>
        <taxon>Pseudomonadati</taxon>
        <taxon>Pseudomonadota</taxon>
        <taxon>Alphaproteobacteria</taxon>
        <taxon>Hyphomicrobiales</taxon>
        <taxon>Methylobacteriaceae</taxon>
        <taxon>Methylorubrum</taxon>
    </lineage>
</organism>
<comment type="caution">
    <text evidence="2">The sequence shown here is derived from an EMBL/GenBank/DDBJ whole genome shotgun (WGS) entry which is preliminary data.</text>
</comment>
<accession>A0A833J585</accession>
<dbReference type="Pfam" id="PF01610">
    <property type="entry name" value="DDE_Tnp_ISL3"/>
    <property type="match status" value="1"/>
</dbReference>
<proteinExistence type="predicted"/>
<dbReference type="AlphaFoldDB" id="A0A833J585"/>
<gene>
    <name evidence="2" type="ORF">F8B43_3739</name>
</gene>
<evidence type="ECO:0000313" key="2">
    <source>
        <dbReference type="EMBL" id="KAB7783816.1"/>
    </source>
</evidence>
<dbReference type="InterPro" id="IPR047951">
    <property type="entry name" value="Transpos_ISL3"/>
</dbReference>
<evidence type="ECO:0000259" key="1">
    <source>
        <dbReference type="Pfam" id="PF01610"/>
    </source>
</evidence>
<dbReference type="PANTHER" id="PTHR33498">
    <property type="entry name" value="TRANSPOSASE FOR INSERTION SEQUENCE ELEMENT IS1557"/>
    <property type="match status" value="1"/>
</dbReference>
<dbReference type="InterPro" id="IPR002560">
    <property type="entry name" value="Transposase_DDE"/>
</dbReference>
<evidence type="ECO:0000313" key="3">
    <source>
        <dbReference type="Proteomes" id="UP000469949"/>
    </source>
</evidence>
<feature type="domain" description="Transposase IS204/IS1001/IS1096/IS1165 DDE" evidence="1">
    <location>
        <begin position="162"/>
        <end position="215"/>
    </location>
</feature>
<dbReference type="EMBL" id="WEKV01000014">
    <property type="protein sequence ID" value="KAB7783816.1"/>
    <property type="molecule type" value="Genomic_DNA"/>
</dbReference>
<name>A0A833J585_9HYPH</name>
<sequence>MEPQHAPPLPVVEPGTRWIRCRSSQCWRRPDRSGREIGSRGGNLPRLSDPFALHLKPLPAPAADLPLGGRHVELRVVVGRFWFDAAACGRKIVAERFPSDVLPAFARRASRLEQIVHHLGLALGGRPGASLAQRLRLPVSRDTLSRVIRRRATTRSDPLCVIGIDDFAWRRNHRSGTLVCNLERRRIVALLPDREQATAQTWLQENTSIQIVARDGGGYGEAIARGLHEAFGLGVVVEIAAASHRADQFMLGQYLPVCGGGILRSAVGVMHAAIKRRARRQGGLRRGHDRACLERAAQGIADDLARLRAPNRTT</sequence>
<reference evidence="2 3" key="1">
    <citation type="submission" date="2019-10" db="EMBL/GenBank/DDBJ databases">
        <title>Draft Genome Sequence of the Caffeine Degrading Methylotroph Methylorubrum populi PINKEL.</title>
        <authorList>
            <person name="Dawson S.C."/>
            <person name="Zhang X."/>
            <person name="Wright M.E."/>
            <person name="Sharma G."/>
            <person name="Langner J.T."/>
            <person name="Ditty J.L."/>
            <person name="Subuyuj G.A."/>
        </authorList>
    </citation>
    <scope>NUCLEOTIDE SEQUENCE [LARGE SCALE GENOMIC DNA]</scope>
    <source>
        <strain evidence="2 3">Pinkel</strain>
    </source>
</reference>
<dbReference type="PANTHER" id="PTHR33498:SF1">
    <property type="entry name" value="TRANSPOSASE FOR INSERTION SEQUENCE ELEMENT IS1557"/>
    <property type="match status" value="1"/>
</dbReference>